<protein>
    <recommendedName>
        <fullName evidence="4">Autotransporter domain-containing protein</fullName>
    </recommendedName>
</protein>
<feature type="chain" id="PRO_5020418136" description="Autotransporter domain-containing protein" evidence="1">
    <location>
        <begin position="41"/>
        <end position="1379"/>
    </location>
</feature>
<dbReference type="Proteomes" id="UP000309848">
    <property type="component" value="Unassembled WGS sequence"/>
</dbReference>
<proteinExistence type="predicted"/>
<accession>A0A4S1W743</accession>
<gene>
    <name evidence="2" type="ORF">E5A74_20665</name>
</gene>
<reference evidence="2 3" key="1">
    <citation type="submission" date="2019-04" db="EMBL/GenBank/DDBJ databases">
        <title>Sphingomonas psychrotolerans sp. nov., isolated from soil in the Tianshan Mountains, Xinjiang, China.</title>
        <authorList>
            <person name="Luo Y."/>
            <person name="Sheng H."/>
        </authorList>
    </citation>
    <scope>NUCLEOTIDE SEQUENCE [LARGE SCALE GENOMIC DNA]</scope>
    <source>
        <strain evidence="2 3">KIS18-15</strain>
    </source>
</reference>
<evidence type="ECO:0000313" key="2">
    <source>
        <dbReference type="EMBL" id="TGX36940.1"/>
    </source>
</evidence>
<sequence length="1379" mass="139756">MTSVHLPANRRGAGRRLSGRAALLLGSALLPMAMASAAHAQTGETVVLEEGRTPTPVALGAGDDRLVVDIAHVNGDTGVLDLSGLVTGPLTNAGGNDTVWLRATSTTTHDMVYQNSRANSATRQYVTADGAVFTGGTVYEASGNDTVLTLQNTARSTRTPPTSEDTTLRFGPLRMAGDGKIIVDFFLQADQTGDTDKALYVEAETSAPGGDGKLDIELRDGVGGDIASTGLIDVSNARSLLITNQSQVRYESGIGIRGGAADITIDANSWLDAEDTVAPTTVIESSGRVYNKALITNGGQAGGATQGGVGVTLDGGQLYNIFKEHEDGTRVVSGGLGRILGGGAAVRAEGGANYIENSGFMTAKNGPTIVNAGQTLVTRNVITKFTNGPNSQTGEIEGGTVAGRKIAYQSGNNSTDVVVNSGKITGDIVFGNGAGMFLYTGANNGVTGTIDGGDGIDAYGKSFTASVTHTLANNILNQAGIAGFEMHGIEASGANTIVTVAAAETLDAGLMLIGNGTVVNTANITVSNGFHPGLWARDIDGITGGLRFLNRGTIRTQGAAYYGEGNTASFVNEGSITSDFDTTVRIELDTTGAPVPTFYFSNSGTLISDADEGSVVRLAFNARGTDGVLADLINSGTIRHTKGAAEADGEMFAFDAADRSGRGDLIRLANTGTIEATGRGTSGIRLAGSNLEFRNERAVNVTGDGAGGVSLQYARDAIQPRTLASLVNSGTITAAGNSLFDDETSSLVLTYGAAFDMGGSSGGDASFTNSGTIATSGSGSVAVAAYGGTTGDTGSSFTLENSGTIRGLAETGFGGRVSVENLDLLGEDDLVLAGAIHTRNTADDITNRGTIEGNVHLGELGDIFRNYGAMRGNVSLGSGGDDYVTGSGASLTGIVDGGVGDWDQILVDMTGADAKKLNASQFRNFEALTVFNATAGSGIVSIFGDIDLAMLRLRNIALHIDAGDTVRSASGATGYTFGDSMERSSETVDNAGTIVGGVSLGAGEDSLINSGTIGYDVDMGADADSITNSGTINGNVNAGTGNDTVTNSGTINGTLNLGAGDDRYVAQSGGLVTGAIDGGDGTDTFVFRLNGNSGSIPGGFTNFESFGAYGPGTLTLALDQDYDTIELFETANLTLTDGPGTVGQIKGDDSAQIVTIEDADFAGGVSLAGGDDTLSMHLDGALGGALDGGAGTDTLKLHLDDFSSINDLFNFEIVDVTGASPLRLTGTLGAGQQINFDGSDNRFIVDADAVFEGNANGGDGTDSFEVYTGNANNRTIVAGQITSFEKLIAGGAGALALTGQAYSFESVEVAGNLAIGNGASLASAGGVHFGDSDNRLTLEGTGVVTSPVDGGDGTDTIAFDLAAGQTRTLSSVGSISNFE</sequence>
<dbReference type="Gene3D" id="2.160.20.160">
    <property type="match status" value="1"/>
</dbReference>
<evidence type="ECO:0008006" key="4">
    <source>
        <dbReference type="Google" id="ProtNLM"/>
    </source>
</evidence>
<evidence type="ECO:0000256" key="1">
    <source>
        <dbReference type="SAM" id="SignalP"/>
    </source>
</evidence>
<evidence type="ECO:0000313" key="3">
    <source>
        <dbReference type="Proteomes" id="UP000309848"/>
    </source>
</evidence>
<dbReference type="OrthoDB" id="7195851at2"/>
<dbReference type="EMBL" id="SRXU01000016">
    <property type="protein sequence ID" value="TGX36940.1"/>
    <property type="molecule type" value="Genomic_DNA"/>
</dbReference>
<dbReference type="PRINTS" id="PR00313">
    <property type="entry name" value="CABNDNGRPT"/>
</dbReference>
<name>A0A4S1W743_9SPHN</name>
<keyword evidence="1" id="KW-0732">Signal</keyword>
<dbReference type="RefSeq" id="WP_135987521.1">
    <property type="nucleotide sequence ID" value="NZ_SRXU01000016.1"/>
</dbReference>
<feature type="non-terminal residue" evidence="2">
    <location>
        <position position="1379"/>
    </location>
</feature>
<keyword evidence="3" id="KW-1185">Reference proteome</keyword>
<feature type="signal peptide" evidence="1">
    <location>
        <begin position="1"/>
        <end position="40"/>
    </location>
</feature>
<organism evidence="2 3">
    <name type="scientific">Sphingomonas naasensis</name>
    <dbReference type="NCBI Taxonomy" id="1344951"/>
    <lineage>
        <taxon>Bacteria</taxon>
        <taxon>Pseudomonadati</taxon>
        <taxon>Pseudomonadota</taxon>
        <taxon>Alphaproteobacteria</taxon>
        <taxon>Sphingomonadales</taxon>
        <taxon>Sphingomonadaceae</taxon>
        <taxon>Sphingomonas</taxon>
    </lineage>
</organism>
<comment type="caution">
    <text evidence="2">The sequence shown here is derived from an EMBL/GenBank/DDBJ whole genome shotgun (WGS) entry which is preliminary data.</text>
</comment>